<dbReference type="Proteomes" id="UP000285456">
    <property type="component" value="Unassembled WGS sequence"/>
</dbReference>
<dbReference type="EMBL" id="QWEH01000007">
    <property type="protein sequence ID" value="RHW31990.1"/>
    <property type="molecule type" value="Genomic_DNA"/>
</dbReference>
<gene>
    <name evidence="1" type="ORF">D1B32_12190</name>
</gene>
<evidence type="ECO:0000313" key="2">
    <source>
        <dbReference type="Proteomes" id="UP000285456"/>
    </source>
</evidence>
<evidence type="ECO:0000313" key="1">
    <source>
        <dbReference type="EMBL" id="RHW31990.1"/>
    </source>
</evidence>
<sequence>MRARKQYEHGYVAANAYVYYLEQQANPKDGDLILEVDWRNGVPVSVNEKNIISVGDPLRGSGGRIEFYKVYSRFEPTRKSDNNAITYH</sequence>
<accession>A0A417YGN8</accession>
<organism evidence="1 2">
    <name type="scientific">Oceanobacillus profundus</name>
    <dbReference type="NCBI Taxonomy" id="372463"/>
    <lineage>
        <taxon>Bacteria</taxon>
        <taxon>Bacillati</taxon>
        <taxon>Bacillota</taxon>
        <taxon>Bacilli</taxon>
        <taxon>Bacillales</taxon>
        <taxon>Bacillaceae</taxon>
        <taxon>Oceanobacillus</taxon>
    </lineage>
</organism>
<name>A0A417YGN8_9BACI</name>
<keyword evidence="2" id="KW-1185">Reference proteome</keyword>
<protein>
    <submittedName>
        <fullName evidence="1">Uncharacterized protein</fullName>
    </submittedName>
</protein>
<proteinExistence type="predicted"/>
<reference evidence="1 2" key="1">
    <citation type="journal article" date="2007" name="Int. J. Syst. Evol. Microbiol.">
        <title>Oceanobacillus profundus sp. nov., isolated from a deep-sea sediment core.</title>
        <authorList>
            <person name="Kim Y.G."/>
            <person name="Choi D.H."/>
            <person name="Hyun S."/>
            <person name="Cho B.C."/>
        </authorList>
    </citation>
    <scope>NUCLEOTIDE SEQUENCE [LARGE SCALE GENOMIC DNA]</scope>
    <source>
        <strain evidence="1 2">DSM 18246</strain>
    </source>
</reference>
<comment type="caution">
    <text evidence="1">The sequence shown here is derived from an EMBL/GenBank/DDBJ whole genome shotgun (WGS) entry which is preliminary data.</text>
</comment>
<dbReference type="AlphaFoldDB" id="A0A417YGN8"/>